<dbReference type="RefSeq" id="WP_136532921.1">
    <property type="nucleotide sequence ID" value="NZ_STGY01000007.1"/>
</dbReference>
<dbReference type="AlphaFoldDB" id="A0A4S8QFC8"/>
<evidence type="ECO:0000256" key="2">
    <source>
        <dbReference type="ARBA" id="ARBA00022801"/>
    </source>
</evidence>
<dbReference type="CDD" id="cd18622">
    <property type="entry name" value="GH32_Inu-like"/>
    <property type="match status" value="1"/>
</dbReference>
<dbReference type="GO" id="GO:0005987">
    <property type="term" value="P:sucrose catabolic process"/>
    <property type="evidence" value="ECO:0007669"/>
    <property type="project" value="TreeGrafter"/>
</dbReference>
<dbReference type="OrthoDB" id="9776657at2"/>
<dbReference type="PANTHER" id="PTHR42800">
    <property type="entry name" value="EXOINULINASE INUD (AFU_ORTHOLOGUE AFUA_5G00480)"/>
    <property type="match status" value="1"/>
</dbReference>
<feature type="domain" description="Glycosyl hydrolase family 32 N-terminal" evidence="6">
    <location>
        <begin position="61"/>
        <end position="363"/>
    </location>
</feature>
<protein>
    <submittedName>
        <fullName evidence="8">Glycoside hydrolase family 32 protein</fullName>
    </submittedName>
</protein>
<dbReference type="SUPFAM" id="SSF49899">
    <property type="entry name" value="Concanavalin A-like lectins/glucanases"/>
    <property type="match status" value="1"/>
</dbReference>
<dbReference type="SUPFAM" id="SSF75005">
    <property type="entry name" value="Arabinanase/levansucrase/invertase"/>
    <property type="match status" value="1"/>
</dbReference>
<gene>
    <name evidence="8" type="ORF">FAB82_02260</name>
</gene>
<reference evidence="9" key="1">
    <citation type="submission" date="2019-04" db="EMBL/GenBank/DDBJ databases">
        <title>Nocardioides xinjiangensis sp. nov.</title>
        <authorList>
            <person name="Liu S."/>
        </authorList>
    </citation>
    <scope>NUCLEOTIDE SEQUENCE [LARGE SCALE GENOMIC DNA]</scope>
    <source>
        <strain evidence="9">18</strain>
    </source>
</reference>
<evidence type="ECO:0000259" key="6">
    <source>
        <dbReference type="Pfam" id="PF00251"/>
    </source>
</evidence>
<evidence type="ECO:0000256" key="4">
    <source>
        <dbReference type="RuleBase" id="RU362110"/>
    </source>
</evidence>
<feature type="domain" description="Glycosyl hydrolase family 32 C-terminal" evidence="7">
    <location>
        <begin position="404"/>
        <end position="526"/>
    </location>
</feature>
<evidence type="ECO:0000313" key="8">
    <source>
        <dbReference type="EMBL" id="THV43080.1"/>
    </source>
</evidence>
<evidence type="ECO:0000313" key="9">
    <source>
        <dbReference type="Proteomes" id="UP000308760"/>
    </source>
</evidence>
<dbReference type="InterPro" id="IPR023296">
    <property type="entry name" value="Glyco_hydro_beta-prop_sf"/>
</dbReference>
<evidence type="ECO:0000256" key="1">
    <source>
        <dbReference type="ARBA" id="ARBA00009902"/>
    </source>
</evidence>
<dbReference type="InterPro" id="IPR013148">
    <property type="entry name" value="Glyco_hydro_32_N"/>
</dbReference>
<feature type="chain" id="PRO_5020261089" evidence="5">
    <location>
        <begin position="32"/>
        <end position="531"/>
    </location>
</feature>
<comment type="caution">
    <text evidence="8">The sequence shown here is derived from an EMBL/GenBank/DDBJ whole genome shotgun (WGS) entry which is preliminary data.</text>
</comment>
<dbReference type="GO" id="GO:0004575">
    <property type="term" value="F:sucrose alpha-glucosidase activity"/>
    <property type="evidence" value="ECO:0007669"/>
    <property type="project" value="TreeGrafter"/>
</dbReference>
<keyword evidence="2 4" id="KW-0378">Hydrolase</keyword>
<evidence type="ECO:0000259" key="7">
    <source>
        <dbReference type="Pfam" id="PF08244"/>
    </source>
</evidence>
<dbReference type="InterPro" id="IPR013189">
    <property type="entry name" value="Glyco_hydro_32_C"/>
</dbReference>
<dbReference type="Proteomes" id="UP000308760">
    <property type="component" value="Unassembled WGS sequence"/>
</dbReference>
<dbReference type="Pfam" id="PF00251">
    <property type="entry name" value="Glyco_hydro_32N"/>
    <property type="match status" value="1"/>
</dbReference>
<dbReference type="InterPro" id="IPR001362">
    <property type="entry name" value="Glyco_hydro_32"/>
</dbReference>
<dbReference type="SMART" id="SM00640">
    <property type="entry name" value="Glyco_32"/>
    <property type="match status" value="1"/>
</dbReference>
<evidence type="ECO:0000256" key="3">
    <source>
        <dbReference type="ARBA" id="ARBA00023295"/>
    </source>
</evidence>
<reference evidence="8 9" key="2">
    <citation type="submission" date="2019-05" db="EMBL/GenBank/DDBJ databases">
        <title>Glycomyces buryatensis sp. nov.</title>
        <authorList>
            <person name="Nikitina E."/>
        </authorList>
    </citation>
    <scope>NUCLEOTIDE SEQUENCE [LARGE SCALE GENOMIC DNA]</scope>
    <source>
        <strain evidence="8 9">18</strain>
    </source>
</reference>
<dbReference type="Pfam" id="PF08244">
    <property type="entry name" value="Glyco_hydro_32C"/>
    <property type="match status" value="1"/>
</dbReference>
<keyword evidence="9" id="KW-1185">Reference proteome</keyword>
<name>A0A4S8QFC8_9ACTN</name>
<dbReference type="EMBL" id="STGY01000007">
    <property type="protein sequence ID" value="THV43080.1"/>
    <property type="molecule type" value="Genomic_DNA"/>
</dbReference>
<proteinExistence type="inferred from homology"/>
<dbReference type="InterPro" id="IPR006311">
    <property type="entry name" value="TAT_signal"/>
</dbReference>
<comment type="similarity">
    <text evidence="1 4">Belongs to the glycosyl hydrolase 32 family.</text>
</comment>
<dbReference type="PROSITE" id="PS51318">
    <property type="entry name" value="TAT"/>
    <property type="match status" value="1"/>
</dbReference>
<dbReference type="Gene3D" id="2.115.10.20">
    <property type="entry name" value="Glycosyl hydrolase domain, family 43"/>
    <property type="match status" value="1"/>
</dbReference>
<keyword evidence="3 4" id="KW-0326">Glycosidase</keyword>
<keyword evidence="5" id="KW-0732">Signal</keyword>
<organism evidence="8 9">
    <name type="scientific">Glycomyces buryatensis</name>
    <dbReference type="NCBI Taxonomy" id="2570927"/>
    <lineage>
        <taxon>Bacteria</taxon>
        <taxon>Bacillati</taxon>
        <taxon>Actinomycetota</taxon>
        <taxon>Actinomycetes</taxon>
        <taxon>Glycomycetales</taxon>
        <taxon>Glycomycetaceae</taxon>
        <taxon>Glycomyces</taxon>
    </lineage>
</organism>
<evidence type="ECO:0000256" key="5">
    <source>
        <dbReference type="SAM" id="SignalP"/>
    </source>
</evidence>
<dbReference type="Gene3D" id="2.60.120.560">
    <property type="entry name" value="Exo-inulinase, domain 1"/>
    <property type="match status" value="1"/>
</dbReference>
<feature type="signal peptide" evidence="5">
    <location>
        <begin position="1"/>
        <end position="31"/>
    </location>
</feature>
<dbReference type="PANTHER" id="PTHR42800:SF1">
    <property type="entry name" value="EXOINULINASE INUD (AFU_ORTHOLOGUE AFUA_5G00480)"/>
    <property type="match status" value="1"/>
</dbReference>
<dbReference type="InterPro" id="IPR013320">
    <property type="entry name" value="ConA-like_dom_sf"/>
</dbReference>
<sequence length="531" mass="58176">MIRTSRKTLLRTAGIGAAAATASVAAPVAFALGENGDGGGSEELDGSAKAAATASKRPEYHLSVPEGWKNDPQRPLWLDGRYLYYYLYNADYGAAAEGTAWRLATSVDNVAYTDQGVAIDKDTNADGDLWSGCAVIDTENTAGFGAGAVVVLVTQEDHTRPTGSTQAQFLWYSTDGGTTFTAHGGPVLPNPGVLDFRDPKVIWDEDRAQWFMALAEGPELGYYTSPDLKTWTAAGRFAPEGLSVLECPDLFWLDSDTGPGRWVLGVSTNTKGSGGFATYAYWTGDFDGASFSPDRAEPQWLDHGFDWYGAVTWEKIVDGQPDPNMRYARAWMNFWDYPYETLTWESDGFNGTDSITREITLKWYGDTECALVSAPVAALTEHAVNRIELGDVEVEGRLELDYVGLAYEVRTTISWTQLNNVGLQLRLSNWGSRHIDVGVFGDFAYVNRAATWNPDRSARWHESHSPHDPATTQVDLRILVDRTSIEVFVDDGRHVHSHLVFPEGGDDRIALYTDGGKAVFGGLTITEFAPI</sequence>
<accession>A0A4S8QFC8</accession>
<dbReference type="GO" id="GO:0005737">
    <property type="term" value="C:cytoplasm"/>
    <property type="evidence" value="ECO:0007669"/>
    <property type="project" value="TreeGrafter"/>
</dbReference>